<dbReference type="InterPro" id="IPR052413">
    <property type="entry name" value="SUR7_domain"/>
</dbReference>
<gene>
    <name evidence="3" type="ORF">HDK90DRAFT_208090</name>
</gene>
<dbReference type="EMBL" id="JBBWRZ010000004">
    <property type="protein sequence ID" value="KAK8237928.1"/>
    <property type="molecule type" value="Genomic_DNA"/>
</dbReference>
<evidence type="ECO:0000256" key="1">
    <source>
        <dbReference type="SAM" id="MobiDB-lite"/>
    </source>
</evidence>
<name>A0ABR1YSG8_9PEZI</name>
<feature type="transmembrane region" description="Helical" evidence="2">
    <location>
        <begin position="231"/>
        <end position="250"/>
    </location>
</feature>
<dbReference type="PANTHER" id="PTHR28019:SF3">
    <property type="entry name" value="INTEGRAL MEMBRANE PROTEIN (AFU_ORTHOLOGUE AFUA_6G07470)"/>
    <property type="match status" value="1"/>
</dbReference>
<dbReference type="Pfam" id="PF06687">
    <property type="entry name" value="SUR7"/>
    <property type="match status" value="1"/>
</dbReference>
<proteinExistence type="predicted"/>
<feature type="region of interest" description="Disordered" evidence="1">
    <location>
        <begin position="286"/>
        <end position="319"/>
    </location>
</feature>
<evidence type="ECO:0000256" key="2">
    <source>
        <dbReference type="SAM" id="Phobius"/>
    </source>
</evidence>
<protein>
    <submittedName>
        <fullName evidence="3">SUR7/PalI family-domain-containing protein</fullName>
    </submittedName>
</protein>
<evidence type="ECO:0000313" key="3">
    <source>
        <dbReference type="EMBL" id="KAK8237928.1"/>
    </source>
</evidence>
<keyword evidence="4" id="KW-1185">Reference proteome</keyword>
<keyword evidence="2" id="KW-1133">Transmembrane helix</keyword>
<keyword evidence="2" id="KW-0472">Membrane</keyword>
<sequence>MGKIGRAACIFTPMALAVAALVCLVLIFLSGTKSSSTLTDLYFFKADTSEFRSNSSSISSVVSGTDVDDKLLAALQTTVDSDLKDIYTVGLMNYCDGDKNSTGGYKVTYCSERKAAFWFNPVDVWGLNNTAAEDLIPDSLQKGLNIYKKVAKWMYAAYAVALACTVLEIVVGIFAIFSRWGSFFTTFISTAATLFTVAASVTSTALYATLAGVFDSALKDYDIKASLGSKMLAVTWLAAAFSIGAGLFWFCSMCCCSGRSNSDKMRGRGPVVEKTPYTYERVNSPFGTGNHNQQATGNVPLRDMNHQQTGYEPYSHRNV</sequence>
<organism evidence="3 4">
    <name type="scientific">Phyllosticta capitalensis</name>
    <dbReference type="NCBI Taxonomy" id="121624"/>
    <lineage>
        <taxon>Eukaryota</taxon>
        <taxon>Fungi</taxon>
        <taxon>Dikarya</taxon>
        <taxon>Ascomycota</taxon>
        <taxon>Pezizomycotina</taxon>
        <taxon>Dothideomycetes</taxon>
        <taxon>Dothideomycetes incertae sedis</taxon>
        <taxon>Botryosphaeriales</taxon>
        <taxon>Phyllostictaceae</taxon>
        <taxon>Phyllosticta</taxon>
    </lineage>
</organism>
<feature type="transmembrane region" description="Helical" evidence="2">
    <location>
        <begin position="155"/>
        <end position="177"/>
    </location>
</feature>
<reference evidence="3 4" key="1">
    <citation type="submission" date="2024-04" db="EMBL/GenBank/DDBJ databases">
        <title>Phyllosticta paracitricarpa is synonymous to the EU quarantine fungus P. citricarpa based on phylogenomic analyses.</title>
        <authorList>
            <consortium name="Lawrence Berkeley National Laboratory"/>
            <person name="Van Ingen-Buijs V.A."/>
            <person name="Van Westerhoven A.C."/>
            <person name="Haridas S."/>
            <person name="Skiadas P."/>
            <person name="Martin F."/>
            <person name="Groenewald J.Z."/>
            <person name="Crous P.W."/>
            <person name="Seidl M.F."/>
        </authorList>
    </citation>
    <scope>NUCLEOTIDE SEQUENCE [LARGE SCALE GENOMIC DNA]</scope>
    <source>
        <strain evidence="3 4">CBS 123374</strain>
    </source>
</reference>
<comment type="caution">
    <text evidence="3">The sequence shown here is derived from an EMBL/GenBank/DDBJ whole genome shotgun (WGS) entry which is preliminary data.</text>
</comment>
<keyword evidence="2" id="KW-0812">Transmembrane</keyword>
<feature type="transmembrane region" description="Helical" evidence="2">
    <location>
        <begin position="6"/>
        <end position="29"/>
    </location>
</feature>
<feature type="compositionally biased region" description="Polar residues" evidence="1">
    <location>
        <begin position="286"/>
        <end position="297"/>
    </location>
</feature>
<accession>A0ABR1YSG8</accession>
<feature type="transmembrane region" description="Helical" evidence="2">
    <location>
        <begin position="183"/>
        <end position="210"/>
    </location>
</feature>
<dbReference type="PANTHER" id="PTHR28019">
    <property type="entry name" value="CELL MEMBRANE PROTEIN YLR413W-RELATED"/>
    <property type="match status" value="1"/>
</dbReference>
<dbReference type="InterPro" id="IPR009571">
    <property type="entry name" value="SUR7/Rim9-like_fungi"/>
</dbReference>
<dbReference type="Proteomes" id="UP001492380">
    <property type="component" value="Unassembled WGS sequence"/>
</dbReference>
<evidence type="ECO:0000313" key="4">
    <source>
        <dbReference type="Proteomes" id="UP001492380"/>
    </source>
</evidence>